<dbReference type="NCBIfam" id="NF045522">
    <property type="entry name" value="MXAN_2561_fam"/>
    <property type="match status" value="1"/>
</dbReference>
<dbReference type="EMBL" id="JABFNT010000109">
    <property type="protein sequence ID" value="NOJ81992.1"/>
    <property type="molecule type" value="Genomic_DNA"/>
</dbReference>
<proteinExistence type="predicted"/>
<dbReference type="NCBIfam" id="TIGR03382">
    <property type="entry name" value="GC_trans_RRR"/>
    <property type="match status" value="1"/>
</dbReference>
<sequence length="321" mass="33066">MPSGREGISCGLPLASLGVPMRLTLVGLLLFASTALGQTVTFSDTGNVIQNDEIVVSPQSCTADRTVTWTRAGAFCDTLFLWLSNDTSCTREPAAADLPLQDIPLSDTTTLKGTLTFSAARALARSGATCESQTTTKSFRLCASTKRRISDFNTSCQDSLSSIGSPTIDFTYDPEPPSTPEAPSVSGLDGALSATVKAPSDATRMVVEALELVQGEDGSVGTGKVVASREQVIANTVFRLEGLENGVEYAVRAIAIDGAANRSEPSPIATGTPIASDGFYGGYLGAGGAETGGCAAAGGGITGYAMLASLGVWLSSRRKRS</sequence>
<evidence type="ECO:0000313" key="3">
    <source>
        <dbReference type="Proteomes" id="UP000533080"/>
    </source>
</evidence>
<dbReference type="Proteomes" id="UP000533080">
    <property type="component" value="Unassembled WGS sequence"/>
</dbReference>
<name>A0A7Y4IMJ4_MYXXA</name>
<protein>
    <recommendedName>
        <fullName evidence="1">Fibronectin type-III domain-containing protein</fullName>
    </recommendedName>
</protein>
<dbReference type="InterPro" id="IPR003961">
    <property type="entry name" value="FN3_dom"/>
</dbReference>
<dbReference type="AlphaFoldDB" id="A0A7Y4IMJ4"/>
<comment type="caution">
    <text evidence="2">The sequence shown here is derived from an EMBL/GenBank/DDBJ whole genome shotgun (WGS) entry which is preliminary data.</text>
</comment>
<dbReference type="PROSITE" id="PS50853">
    <property type="entry name" value="FN3"/>
    <property type="match status" value="1"/>
</dbReference>
<reference evidence="2 3" key="1">
    <citation type="submission" date="2020-05" db="EMBL/GenBank/DDBJ databases">
        <authorList>
            <person name="Whitworth D."/>
        </authorList>
    </citation>
    <scope>NUCLEOTIDE SEQUENCE [LARGE SCALE GENOMIC DNA]</scope>
    <source>
        <strain evidence="2 3">AM005</strain>
    </source>
</reference>
<evidence type="ECO:0000259" key="1">
    <source>
        <dbReference type="PROSITE" id="PS50853"/>
    </source>
</evidence>
<evidence type="ECO:0000313" key="2">
    <source>
        <dbReference type="EMBL" id="NOJ81992.1"/>
    </source>
</evidence>
<organism evidence="2 3">
    <name type="scientific">Myxococcus xanthus</name>
    <dbReference type="NCBI Taxonomy" id="34"/>
    <lineage>
        <taxon>Bacteria</taxon>
        <taxon>Pseudomonadati</taxon>
        <taxon>Myxococcota</taxon>
        <taxon>Myxococcia</taxon>
        <taxon>Myxococcales</taxon>
        <taxon>Cystobacterineae</taxon>
        <taxon>Myxococcaceae</taxon>
        <taxon>Myxococcus</taxon>
    </lineage>
</organism>
<dbReference type="InterPro" id="IPR017756">
    <property type="entry name" value="TM_Gly-Cys-Arg_CS"/>
</dbReference>
<feature type="domain" description="Fibronectin type-III" evidence="1">
    <location>
        <begin position="176"/>
        <end position="277"/>
    </location>
</feature>
<accession>A0A7Y4IMJ4</accession>
<gene>
    <name evidence="2" type="ORF">HNV28_27315</name>
</gene>